<accession>A0A370TJU5</accession>
<dbReference type="InterPro" id="IPR003439">
    <property type="entry name" value="ABC_transporter-like_ATP-bd"/>
</dbReference>
<dbReference type="GO" id="GO:0005524">
    <property type="term" value="F:ATP binding"/>
    <property type="evidence" value="ECO:0007669"/>
    <property type="project" value="UniProtKB-KW"/>
</dbReference>
<dbReference type="GO" id="GO:0005737">
    <property type="term" value="C:cytoplasm"/>
    <property type="evidence" value="ECO:0007669"/>
    <property type="project" value="UniProtKB-ARBA"/>
</dbReference>
<dbReference type="GO" id="GO:0016887">
    <property type="term" value="F:ATP hydrolysis activity"/>
    <property type="evidence" value="ECO:0007669"/>
    <property type="project" value="InterPro"/>
</dbReference>
<evidence type="ECO:0008006" key="15">
    <source>
        <dbReference type="Google" id="ProtNLM"/>
    </source>
</evidence>
<dbReference type="InterPro" id="IPR027417">
    <property type="entry name" value="P-loop_NTPase"/>
</dbReference>
<dbReference type="SUPFAM" id="SSF90123">
    <property type="entry name" value="ABC transporter transmembrane region"/>
    <property type="match status" value="2"/>
</dbReference>
<name>A0A370TJU5_9HELO</name>
<keyword evidence="5" id="KW-0547">Nucleotide-binding</keyword>
<dbReference type="EMBL" id="NPIC01000005">
    <property type="protein sequence ID" value="RDL35779.1"/>
    <property type="molecule type" value="Genomic_DNA"/>
</dbReference>
<evidence type="ECO:0000256" key="5">
    <source>
        <dbReference type="ARBA" id="ARBA00022741"/>
    </source>
</evidence>
<evidence type="ECO:0000256" key="3">
    <source>
        <dbReference type="ARBA" id="ARBA00022692"/>
    </source>
</evidence>
<feature type="transmembrane region" description="Helical" evidence="10">
    <location>
        <begin position="979"/>
        <end position="1005"/>
    </location>
</feature>
<dbReference type="PROSITE" id="PS00211">
    <property type="entry name" value="ABC_TRANSPORTER_1"/>
    <property type="match status" value="1"/>
</dbReference>
<dbReference type="CDD" id="cd18604">
    <property type="entry name" value="ABC_6TM_VMR1_D2_like"/>
    <property type="match status" value="1"/>
</dbReference>
<dbReference type="GO" id="GO:0140359">
    <property type="term" value="F:ABC-type transporter activity"/>
    <property type="evidence" value="ECO:0007669"/>
    <property type="project" value="InterPro"/>
</dbReference>
<dbReference type="FunFam" id="3.40.50.300:FF:000838">
    <property type="entry name" value="ABC multidrug transporter (Eurofung)"/>
    <property type="match status" value="1"/>
</dbReference>
<feature type="transmembrane region" description="Helical" evidence="10">
    <location>
        <begin position="1080"/>
        <end position="1100"/>
    </location>
</feature>
<evidence type="ECO:0000256" key="6">
    <source>
        <dbReference type="ARBA" id="ARBA00022840"/>
    </source>
</evidence>
<feature type="region of interest" description="Disordered" evidence="9">
    <location>
        <begin position="862"/>
        <end position="887"/>
    </location>
</feature>
<feature type="domain" description="ABC transmembrane type-1" evidence="12">
    <location>
        <begin position="311"/>
        <end position="608"/>
    </location>
</feature>
<dbReference type="PANTHER" id="PTHR24223">
    <property type="entry name" value="ATP-BINDING CASSETTE SUB-FAMILY C"/>
    <property type="match status" value="1"/>
</dbReference>
<dbReference type="InterPro" id="IPR003593">
    <property type="entry name" value="AAA+_ATPase"/>
</dbReference>
<keyword evidence="14" id="KW-1185">Reference proteome</keyword>
<dbReference type="PROSITE" id="PS50929">
    <property type="entry name" value="ABC_TM1F"/>
    <property type="match status" value="2"/>
</dbReference>
<feature type="domain" description="ABC transporter" evidence="11">
    <location>
        <begin position="1276"/>
        <end position="1529"/>
    </location>
</feature>
<keyword evidence="4" id="KW-0677">Repeat</keyword>
<comment type="subcellular location">
    <subcellularLocation>
        <location evidence="1">Membrane</location>
        <topology evidence="1">Multi-pass membrane protein</topology>
    </subcellularLocation>
</comment>
<feature type="transmembrane region" description="Helical" evidence="10">
    <location>
        <begin position="342"/>
        <end position="364"/>
    </location>
</feature>
<dbReference type="InterPro" id="IPR011527">
    <property type="entry name" value="ABC1_TM_dom"/>
</dbReference>
<evidence type="ECO:0000313" key="14">
    <source>
        <dbReference type="Proteomes" id="UP000254866"/>
    </source>
</evidence>
<dbReference type="InterPro" id="IPR050173">
    <property type="entry name" value="ABC_transporter_C-like"/>
</dbReference>
<comment type="caution">
    <text evidence="13">The sequence shown here is derived from an EMBL/GenBank/DDBJ whole genome shotgun (WGS) entry which is preliminary data.</text>
</comment>
<evidence type="ECO:0000256" key="10">
    <source>
        <dbReference type="SAM" id="Phobius"/>
    </source>
</evidence>
<dbReference type="Gene3D" id="1.20.1560.10">
    <property type="entry name" value="ABC transporter type 1, transmembrane domain"/>
    <property type="match status" value="2"/>
</dbReference>
<evidence type="ECO:0000256" key="8">
    <source>
        <dbReference type="ARBA" id="ARBA00023136"/>
    </source>
</evidence>
<dbReference type="SUPFAM" id="SSF52540">
    <property type="entry name" value="P-loop containing nucleoside triphosphate hydrolases"/>
    <property type="match status" value="2"/>
</dbReference>
<dbReference type="CDD" id="cd18596">
    <property type="entry name" value="ABC_6TM_VMR1_D1_like"/>
    <property type="match status" value="1"/>
</dbReference>
<keyword evidence="8 10" id="KW-0472">Membrane</keyword>
<feature type="domain" description="ABC transporter" evidence="11">
    <location>
        <begin position="634"/>
        <end position="857"/>
    </location>
</feature>
<feature type="region of interest" description="Disordered" evidence="9">
    <location>
        <begin position="391"/>
        <end position="416"/>
    </location>
</feature>
<dbReference type="GO" id="GO:0016020">
    <property type="term" value="C:membrane"/>
    <property type="evidence" value="ECO:0007669"/>
    <property type="project" value="UniProtKB-SubCell"/>
</dbReference>
<feature type="compositionally biased region" description="Polar residues" evidence="9">
    <location>
        <begin position="397"/>
        <end position="416"/>
    </location>
</feature>
<dbReference type="FunFam" id="1.20.1560.10:FF:000013">
    <property type="entry name" value="ABC transporter C family member 2"/>
    <property type="match status" value="1"/>
</dbReference>
<proteinExistence type="predicted"/>
<sequence length="1544" mass="171314">MSSALQHVGSHGHTTTLSCNRTDKFTLKGELIQFNQEFDDLDSDPAEVAWILNVVEFSRSGCLQGIILLASIGWLPYRIGKLPIITLDPRTRLSYNGWSYELSSQVTRAAALLFLTVSYVEGHVHLLSFAAITYAQILGLFRLVDDIHWHHGVLHPVNFVTTSMLLVLTAAHLLPCIQISTSQCTPDVGILGGISSLAAAVFVASITPREWVPFKVDPRVGTHTTQQAPAPEESCSWFTYYCTYGWFTPLIWKGVTKKLDMNSLPALAWYDEPQHLLGKIQKARAISKTTFGTVIRFQRNELMSMSLWIGASSCLEYIAPFAMFKLLQHIAEPTAATYHPQIWLVLLSFGPIAHSVSFQQYLFISTRLVVRIKSAMTQEIYHKAFDSMEPDEDPFSVSGNTNNANKTSAKQPQAAQQSTSTGRLANLMATDIDAISAARDIIIAIVGVPIGTAICLAGLYTMMGWVSIIGVIVILLVTPLSILLGKIMYALQKRVRQAQDGRISLITEYISSIRAIKLLALEDAMINKVDTTRAIEQSGLWRVTLLQAIINLMTEALPYIGMMFMFGLYVGLEQNHLYASTAFTSIILVKNIRKNAKSATENSRKFTGAIMAFKRLDVYFGSTTPLTRHSIGHLKIQNASFRRKATSTFRLKDISLNFANGGLNVITGQSGSGKTTLLLSMLGETHMESGAVLAPRDISFAPQFPWLQSGTIQENVLFHNVKDKVRYDRVLAACCLDIDLKKMSNGDMTMIGQNGTPLSGGQVARVALARALYSNSSLLLLDDIFSALDTRTSAEVWKYCFCSTLLDNRTTILVTQVPWIISQANLAIKLEKGRVKSVDTDITAIRRPITIYERIETARSSEKQQVVTPESNFKSHRGPQNRPSPVADDFAKETVHQEMRASRKPGRLARKKYSKLYRFYSLSSPYLTVFQYMRYFDNPILIAACMILSLLSHGSFFLSSYWMSIWVQAYEREPHVDTAYYMGCYAFLIFLGTVTIGTTIVAFEWGGWRASLNLHNAFIRAVMSAPLSWHKVVPLGRITNRFSRDISSIDKSLSSNFRSTLSAILVLLFRITGVSSLLPIFILPVVCASAIAVTVGEMYARTAVILRRLMSAAHSPLFSHFISTLAGLQVIRAQDGVREALTEDLATKLRVWAVAAEANYNCNRWVALRVTLMTALISMLAGFIAISDLDVISAGLVGFSLQNAVGLSQGVMVLVRAMNDLEIEMQSFHRVKEYIELEQESKGDESCEDEMDFGEGHRLVNRREGIPESWPQSGEIEFRNVTIRYEPDSPNVLTDINLRFKAGTRVAIVGRTGSGKTTVLMSLLRFTNIISGHILYDGIDITNISRRRLRESVTVVPQEPTLFSGSVRSNLDPTSSVSRDNIENALDSFKDLGVLPLHESSGQLLVDHSHMRCQGLSLSTEVTSGGENFSHGQRQVLSLCRAILRKNKLMLLDEATASMDHQADQGVQKILSRELKMMGDTTLVTVAHRLRTIVDYDTIVVMDAGKVIECGSPQGLYDAGGQFHNMVLHSGESTELQKMLKGSQ</sequence>
<feature type="transmembrane region" description="Helical" evidence="10">
    <location>
        <begin position="156"/>
        <end position="175"/>
    </location>
</feature>
<dbReference type="InterPro" id="IPR036640">
    <property type="entry name" value="ABC1_TM_sf"/>
</dbReference>
<dbReference type="InterPro" id="IPR017871">
    <property type="entry name" value="ABC_transporter-like_CS"/>
</dbReference>
<feature type="transmembrane region" description="Helical" evidence="10">
    <location>
        <begin position="126"/>
        <end position="144"/>
    </location>
</feature>
<keyword evidence="7 10" id="KW-1133">Transmembrane helix</keyword>
<feature type="transmembrane region" description="Helical" evidence="10">
    <location>
        <begin position="466"/>
        <end position="489"/>
    </location>
</feature>
<dbReference type="Pfam" id="PF00664">
    <property type="entry name" value="ABC_membrane"/>
    <property type="match status" value="2"/>
</dbReference>
<keyword evidence="2" id="KW-0813">Transport</keyword>
<feature type="transmembrane region" description="Helical" evidence="10">
    <location>
        <begin position="305"/>
        <end position="322"/>
    </location>
</feature>
<evidence type="ECO:0000256" key="2">
    <source>
        <dbReference type="ARBA" id="ARBA00022448"/>
    </source>
</evidence>
<feature type="compositionally biased region" description="Polar residues" evidence="9">
    <location>
        <begin position="863"/>
        <end position="872"/>
    </location>
</feature>
<dbReference type="Gene3D" id="3.40.50.300">
    <property type="entry name" value="P-loop containing nucleotide triphosphate hydrolases"/>
    <property type="match status" value="2"/>
</dbReference>
<dbReference type="RefSeq" id="XP_031868435.1">
    <property type="nucleotide sequence ID" value="XM_032015014.1"/>
</dbReference>
<organism evidence="13 14">
    <name type="scientific">Venustampulla echinocandica</name>
    <dbReference type="NCBI Taxonomy" id="2656787"/>
    <lineage>
        <taxon>Eukaryota</taxon>
        <taxon>Fungi</taxon>
        <taxon>Dikarya</taxon>
        <taxon>Ascomycota</taxon>
        <taxon>Pezizomycotina</taxon>
        <taxon>Leotiomycetes</taxon>
        <taxon>Helotiales</taxon>
        <taxon>Pleuroascaceae</taxon>
        <taxon>Venustampulla</taxon>
    </lineage>
</organism>
<dbReference type="GeneID" id="43599240"/>
<dbReference type="CDD" id="cd03250">
    <property type="entry name" value="ABCC_MRP_domain1"/>
    <property type="match status" value="1"/>
</dbReference>
<dbReference type="PROSITE" id="PS50893">
    <property type="entry name" value="ABC_TRANSPORTER_2"/>
    <property type="match status" value="2"/>
</dbReference>
<feature type="transmembrane region" description="Helical" evidence="10">
    <location>
        <begin position="187"/>
        <end position="206"/>
    </location>
</feature>
<evidence type="ECO:0000256" key="1">
    <source>
        <dbReference type="ARBA" id="ARBA00004141"/>
    </source>
</evidence>
<dbReference type="STRING" id="2656787.A0A370TJU5"/>
<dbReference type="SMART" id="SM00382">
    <property type="entry name" value="AAA"/>
    <property type="match status" value="2"/>
</dbReference>
<reference evidence="13 14" key="1">
    <citation type="journal article" date="2018" name="IMA Fungus">
        <title>IMA Genome-F 9: Draft genome sequence of Annulohypoxylon stygium, Aspergillus mulundensis, Berkeleyomyces basicola (syn. Thielaviopsis basicola), Ceratocystis smalleyi, two Cercospora beticola strains, Coleophoma cylindrospora, Fusarium fracticaudum, Phialophora cf. hyalina, and Morchella septimelata.</title>
        <authorList>
            <person name="Wingfield B.D."/>
            <person name="Bills G.F."/>
            <person name="Dong Y."/>
            <person name="Huang W."/>
            <person name="Nel W.J."/>
            <person name="Swalarsk-Parry B.S."/>
            <person name="Vaghefi N."/>
            <person name="Wilken P.M."/>
            <person name="An Z."/>
            <person name="de Beer Z.W."/>
            <person name="De Vos L."/>
            <person name="Chen L."/>
            <person name="Duong T.A."/>
            <person name="Gao Y."/>
            <person name="Hammerbacher A."/>
            <person name="Kikkert J.R."/>
            <person name="Li Y."/>
            <person name="Li H."/>
            <person name="Li K."/>
            <person name="Li Q."/>
            <person name="Liu X."/>
            <person name="Ma X."/>
            <person name="Naidoo K."/>
            <person name="Pethybridge S.J."/>
            <person name="Sun J."/>
            <person name="Steenkamp E.T."/>
            <person name="van der Nest M.A."/>
            <person name="van Wyk S."/>
            <person name="Wingfield M.J."/>
            <person name="Xiong C."/>
            <person name="Yue Q."/>
            <person name="Zhang X."/>
        </authorList>
    </citation>
    <scope>NUCLEOTIDE SEQUENCE [LARGE SCALE GENOMIC DNA]</scope>
    <source>
        <strain evidence="13 14">BP 5553</strain>
    </source>
</reference>
<keyword evidence="6" id="KW-0067">ATP-binding</keyword>
<dbReference type="OrthoDB" id="6500128at2759"/>
<feature type="transmembrane region" description="Helical" evidence="10">
    <location>
        <begin position="1166"/>
        <end position="1186"/>
    </location>
</feature>
<dbReference type="Pfam" id="PF00005">
    <property type="entry name" value="ABC_tran"/>
    <property type="match status" value="2"/>
</dbReference>
<evidence type="ECO:0000256" key="7">
    <source>
        <dbReference type="ARBA" id="ARBA00022989"/>
    </source>
</evidence>
<evidence type="ECO:0000256" key="9">
    <source>
        <dbReference type="SAM" id="MobiDB-lite"/>
    </source>
</evidence>
<feature type="transmembrane region" description="Helical" evidence="10">
    <location>
        <begin position="548"/>
        <end position="570"/>
    </location>
</feature>
<evidence type="ECO:0000259" key="12">
    <source>
        <dbReference type="PROSITE" id="PS50929"/>
    </source>
</evidence>
<feature type="transmembrane region" description="Helical" evidence="10">
    <location>
        <begin position="940"/>
        <end position="967"/>
    </location>
</feature>
<gene>
    <name evidence="13" type="ORF">BP5553_06391</name>
</gene>
<evidence type="ECO:0000313" key="13">
    <source>
        <dbReference type="EMBL" id="RDL35779.1"/>
    </source>
</evidence>
<dbReference type="PANTHER" id="PTHR24223:SF356">
    <property type="entry name" value="ATP-BINDING CASSETTE TRANSPORTER ABC4"/>
    <property type="match status" value="1"/>
</dbReference>
<dbReference type="CDD" id="cd03244">
    <property type="entry name" value="ABCC_MRP_domain2"/>
    <property type="match status" value="1"/>
</dbReference>
<evidence type="ECO:0000256" key="4">
    <source>
        <dbReference type="ARBA" id="ARBA00022737"/>
    </source>
</evidence>
<dbReference type="Proteomes" id="UP000254866">
    <property type="component" value="Unassembled WGS sequence"/>
</dbReference>
<protein>
    <recommendedName>
        <fullName evidence="15">P-loop containing nucleoside triphosphate hydrolase</fullName>
    </recommendedName>
</protein>
<keyword evidence="3 10" id="KW-0812">Transmembrane</keyword>
<feature type="domain" description="ABC transmembrane type-1" evidence="12">
    <location>
        <begin position="943"/>
        <end position="1222"/>
    </location>
</feature>
<feature type="transmembrane region" description="Helical" evidence="10">
    <location>
        <begin position="441"/>
        <end position="460"/>
    </location>
</feature>
<evidence type="ECO:0000259" key="11">
    <source>
        <dbReference type="PROSITE" id="PS50893"/>
    </source>
</evidence>